<evidence type="ECO:0000313" key="2">
    <source>
        <dbReference type="EMBL" id="KAL1633445.1"/>
    </source>
</evidence>
<comment type="caution">
    <text evidence="2">The sequence shown here is derived from an EMBL/GenBank/DDBJ whole genome shotgun (WGS) entry which is preliminary data.</text>
</comment>
<name>A0ABR3T1J9_9PEZI</name>
<organism evidence="2 3">
    <name type="scientific">Diplodia intermedia</name>
    <dbReference type="NCBI Taxonomy" id="856260"/>
    <lineage>
        <taxon>Eukaryota</taxon>
        <taxon>Fungi</taxon>
        <taxon>Dikarya</taxon>
        <taxon>Ascomycota</taxon>
        <taxon>Pezizomycotina</taxon>
        <taxon>Dothideomycetes</taxon>
        <taxon>Dothideomycetes incertae sedis</taxon>
        <taxon>Botryosphaeriales</taxon>
        <taxon>Botryosphaeriaceae</taxon>
        <taxon>Diplodia</taxon>
    </lineage>
</organism>
<feature type="chain" id="PRO_5046342641" evidence="1">
    <location>
        <begin position="29"/>
        <end position="290"/>
    </location>
</feature>
<proteinExistence type="predicted"/>
<accession>A0ABR3T1J9</accession>
<sequence length="290" mass="32547">MTSTRPPTGAVCLIVTMILFHLLSFSHASPLNNTIGSRRSLFSVDGEQLSSHERRSLFDVTGISDDAQKAALQQGQRDALDMARVALNNYQEERHVEKIDMWFGQNEDYPDIVGNVLATFIGADRDSEGADALGDVTVYPDDYWKQKDPSQQFCTIVKDDGSTGAAYFAWNNKVPGMHFCPKFFTRKDADDFLANSCSSIADHMSTATMTRVFQGANVYHEFMHYPAVTLQAVGSQVDDYAYNAWDSFILKGKGDKAIQNADTWVFYTLHIWLEEKCGKPFSYPRGEQDN</sequence>
<gene>
    <name evidence="2" type="ORF">SLS58_011076</name>
</gene>
<dbReference type="Gene3D" id="3.40.390.10">
    <property type="entry name" value="Collagenase (Catalytic Domain)"/>
    <property type="match status" value="1"/>
</dbReference>
<dbReference type="Proteomes" id="UP001521184">
    <property type="component" value="Unassembled WGS sequence"/>
</dbReference>
<dbReference type="InterPro" id="IPR024079">
    <property type="entry name" value="MetalloPept_cat_dom_sf"/>
</dbReference>
<reference evidence="2 3" key="1">
    <citation type="journal article" date="2023" name="Plant Dis.">
        <title>First Report of Diplodia intermedia Causing Canker and Dieback Diseases on Apple Trees in Canada.</title>
        <authorList>
            <person name="Ellouze W."/>
            <person name="Ilyukhin E."/>
            <person name="Sulman M."/>
            <person name="Ali S."/>
        </authorList>
    </citation>
    <scope>NUCLEOTIDE SEQUENCE [LARGE SCALE GENOMIC DNA]</scope>
    <source>
        <strain evidence="2 3">M45-28</strain>
    </source>
</reference>
<evidence type="ECO:0000313" key="3">
    <source>
        <dbReference type="Proteomes" id="UP001521184"/>
    </source>
</evidence>
<protein>
    <submittedName>
        <fullName evidence="2">Uncharacterized protein</fullName>
    </submittedName>
</protein>
<dbReference type="EMBL" id="JAKEKT020000154">
    <property type="protein sequence ID" value="KAL1633445.1"/>
    <property type="molecule type" value="Genomic_DNA"/>
</dbReference>
<dbReference type="SUPFAM" id="SSF55486">
    <property type="entry name" value="Metalloproteases ('zincins'), catalytic domain"/>
    <property type="match status" value="1"/>
</dbReference>
<keyword evidence="3" id="KW-1185">Reference proteome</keyword>
<evidence type="ECO:0000256" key="1">
    <source>
        <dbReference type="SAM" id="SignalP"/>
    </source>
</evidence>
<feature type="signal peptide" evidence="1">
    <location>
        <begin position="1"/>
        <end position="28"/>
    </location>
</feature>
<keyword evidence="1" id="KW-0732">Signal</keyword>